<feature type="region of interest" description="Disordered" evidence="1">
    <location>
        <begin position="649"/>
        <end position="674"/>
    </location>
</feature>
<gene>
    <name evidence="2" type="ORF">SCF082_LOCUS49143</name>
</gene>
<comment type="caution">
    <text evidence="2">The sequence shown here is derived from an EMBL/GenBank/DDBJ whole genome shotgun (WGS) entry which is preliminary data.</text>
</comment>
<evidence type="ECO:0000313" key="3">
    <source>
        <dbReference type="Proteomes" id="UP001642464"/>
    </source>
</evidence>
<sequence>GLILEKAKRAFRNVKEKDGRVPGLMVREQYAQRFVTQNGIRKTMEIRTIRVNFLKEGDEVALISVNRSKPRMCLGILKYKGIISMDANDLSKHFHYHRLTDLELDQGGFSSKEKLWGWYMEAVEVFDPPLILNSGSKPGGPIVWLYFSLSDLACNLPDSCSKEQTSEIGSTDSLVSICDELPTNARSQLVRDTSTESWSFSKRSRLSTEDQEWPDVESMSDCQLQIHDFASPNGEVYAIVLHDREWGKIQKGASFIVRPYNSHHAELFAFLRSPNFYMCYGVLHIRCCFLLDRTDPEIEKTLLEYYSKFELEALKRHKQPYFWQLDSVTTFDVPSPVPWVDTAYRNRTIKLKVSALQQGFARAKVKIPKPDLRETCDFFMGICDPVYQCKIFDTILSLDRSTIRIGTTCSGSDIVITVFKQTLAALNKQKAAWQLVNSQHFLVPQRRMRVWGLATLITSRPGEVCAEYGECLQSFQSNCTFTAESIFANQPKCAVKAGRHQHLVKLAKESAPDCNALFVNCNGSYSRPVYAEQVVPCVTPGHPVYATHLERYLGTSDFMNVQGFFESSWSSEIYQELLSKPSFTHDLVGNSFTTTVAQAVILTTFAVAADAWGTVSTRISQMEDDSTKQAGQTADVVLRRIRGKRKAGEYGPPRMGVIAGSTRRPKPAKKGKRVSGVRKYKRKKKGVDSRSFAKGKHESATLWQKEQLRLGVYIHRMKAYDEAKNDPAIKNPCLAVQHMKGYYRCCMYKWCKQRKAEQWSLLCAAAPRVAKSKKEVPNSLRRLLGIKNKFVCRRGKPIDSETPPQNTILPPELENLVADAVAERISLGEEVDYRYVSSALQATIEQWNQAVSMVTEKRPEELLKLLNMNLREDDPETHLNEICERLEKELRTLQKKRVFFDQYAKNLSYRRVRHCIERSSVLTALRADAYALDALGKYESGKLVWYAWLQRGLISIEDIAKWRFEGNIQRVHDLLEGKRARDGMLHLVHLLTPPDMSTDDGEIEVLEALRNTPAEGETRLIWALQDGDDETSRAPLPDWIASPIQRAIVKWSEDHQKWLDRIEKKESEGKSLTAAMQRQYESWQKDQQQGRFLFNKEKQGLAGAIRKNANLNALKKKLFSVQVWFSPIPAELKIQAASGDAKRLVALRGEPTTIPAFPAFLDQGLADDIAEAAIAGELEEQEQEEGHDEFAEEEYLLQEEMDHLNTADDPEEVMAYTSEEEEMKNIVESKCVRVKDFFHRPSFKKLHDMGLTALPALPEGGVHLSYHKSSRTWAGYYPGRKSMNYTHGGSTKRSEGEALLLAIKSIVQSHVENNRRDMAWKTQFDKILQAEATCAKL</sequence>
<dbReference type="Proteomes" id="UP001642464">
    <property type="component" value="Unassembled WGS sequence"/>
</dbReference>
<feature type="non-terminal residue" evidence="2">
    <location>
        <position position="1"/>
    </location>
</feature>
<keyword evidence="3" id="KW-1185">Reference proteome</keyword>
<protein>
    <submittedName>
        <fullName evidence="2">Mitochondrial</fullName>
    </submittedName>
</protein>
<feature type="compositionally biased region" description="Basic residues" evidence="1">
    <location>
        <begin position="663"/>
        <end position="674"/>
    </location>
</feature>
<name>A0ABP0RXR4_9DINO</name>
<organism evidence="2 3">
    <name type="scientific">Durusdinium trenchii</name>
    <dbReference type="NCBI Taxonomy" id="1381693"/>
    <lineage>
        <taxon>Eukaryota</taxon>
        <taxon>Sar</taxon>
        <taxon>Alveolata</taxon>
        <taxon>Dinophyceae</taxon>
        <taxon>Suessiales</taxon>
        <taxon>Symbiodiniaceae</taxon>
        <taxon>Durusdinium</taxon>
    </lineage>
</organism>
<evidence type="ECO:0000256" key="1">
    <source>
        <dbReference type="SAM" id="MobiDB-lite"/>
    </source>
</evidence>
<evidence type="ECO:0000313" key="2">
    <source>
        <dbReference type="EMBL" id="CAK9105435.1"/>
    </source>
</evidence>
<accession>A0ABP0RXR4</accession>
<reference evidence="2 3" key="1">
    <citation type="submission" date="2024-02" db="EMBL/GenBank/DDBJ databases">
        <authorList>
            <person name="Chen Y."/>
            <person name="Shah S."/>
            <person name="Dougan E. K."/>
            <person name="Thang M."/>
            <person name="Chan C."/>
        </authorList>
    </citation>
    <scope>NUCLEOTIDE SEQUENCE [LARGE SCALE GENOMIC DNA]</scope>
</reference>
<proteinExistence type="predicted"/>
<dbReference type="EMBL" id="CAXAMM010042540">
    <property type="protein sequence ID" value="CAK9105435.1"/>
    <property type="molecule type" value="Genomic_DNA"/>
</dbReference>